<organism evidence="1 2">
    <name type="scientific">Ilyodon furcidens</name>
    <name type="common">goldbreast splitfin</name>
    <dbReference type="NCBI Taxonomy" id="33524"/>
    <lineage>
        <taxon>Eukaryota</taxon>
        <taxon>Metazoa</taxon>
        <taxon>Chordata</taxon>
        <taxon>Craniata</taxon>
        <taxon>Vertebrata</taxon>
        <taxon>Euteleostomi</taxon>
        <taxon>Actinopterygii</taxon>
        <taxon>Neopterygii</taxon>
        <taxon>Teleostei</taxon>
        <taxon>Neoteleostei</taxon>
        <taxon>Acanthomorphata</taxon>
        <taxon>Ovalentaria</taxon>
        <taxon>Atherinomorphae</taxon>
        <taxon>Cyprinodontiformes</taxon>
        <taxon>Goodeidae</taxon>
        <taxon>Ilyodon</taxon>
    </lineage>
</organism>
<comment type="caution">
    <text evidence="1">The sequence shown here is derived from an EMBL/GenBank/DDBJ whole genome shotgun (WGS) entry which is preliminary data.</text>
</comment>
<name>A0ABV0TAF5_9TELE</name>
<gene>
    <name evidence="1" type="ORF">ILYODFUR_016935</name>
</gene>
<proteinExistence type="predicted"/>
<sequence>MGMFCREGIHGVWVRGHVFDICVLVGVALWGNSCWDSLGWGAHGVRIGIHWGVGTISICGGSGWRASLDLVDPSFVHGPSPDEDGGHWGPGSGWGVGIWAGAAKAQA</sequence>
<reference evidence="1 2" key="1">
    <citation type="submission" date="2021-06" db="EMBL/GenBank/DDBJ databases">
        <authorList>
            <person name="Palmer J.M."/>
        </authorList>
    </citation>
    <scope>NUCLEOTIDE SEQUENCE [LARGE SCALE GENOMIC DNA]</scope>
    <source>
        <strain evidence="2">if_2019</strain>
        <tissue evidence="1">Muscle</tissue>
    </source>
</reference>
<protein>
    <submittedName>
        <fullName evidence="1">Uncharacterized protein</fullName>
    </submittedName>
</protein>
<accession>A0ABV0TAF5</accession>
<evidence type="ECO:0000313" key="2">
    <source>
        <dbReference type="Proteomes" id="UP001482620"/>
    </source>
</evidence>
<evidence type="ECO:0000313" key="1">
    <source>
        <dbReference type="EMBL" id="MEQ2229242.1"/>
    </source>
</evidence>
<dbReference type="EMBL" id="JAHRIQ010024733">
    <property type="protein sequence ID" value="MEQ2229242.1"/>
    <property type="molecule type" value="Genomic_DNA"/>
</dbReference>
<keyword evidence="2" id="KW-1185">Reference proteome</keyword>
<dbReference type="Proteomes" id="UP001482620">
    <property type="component" value="Unassembled WGS sequence"/>
</dbReference>